<dbReference type="GO" id="GO:0006777">
    <property type="term" value="P:Mo-molybdopterin cofactor biosynthetic process"/>
    <property type="evidence" value="ECO:0007669"/>
    <property type="project" value="UniProtKB-KW"/>
</dbReference>
<dbReference type="InterPro" id="IPR001453">
    <property type="entry name" value="MoaB/Mog_dom"/>
</dbReference>
<dbReference type="Pfam" id="PF00994">
    <property type="entry name" value="MoCF_biosynth"/>
    <property type="match status" value="1"/>
</dbReference>
<feature type="domain" description="MoaB/Mog" evidence="3">
    <location>
        <begin position="87"/>
        <end position="175"/>
    </location>
</feature>
<evidence type="ECO:0000313" key="5">
    <source>
        <dbReference type="Proteomes" id="UP000556700"/>
    </source>
</evidence>
<proteinExistence type="predicted"/>
<dbReference type="InterPro" id="IPR051920">
    <property type="entry name" value="MPT_Adenylyltrnsfr/MoaC-Rel"/>
</dbReference>
<evidence type="ECO:0000256" key="2">
    <source>
        <dbReference type="ARBA" id="ARBA00023150"/>
    </source>
</evidence>
<accession>A0A6V6YW79</accession>
<evidence type="ECO:0000313" key="4">
    <source>
        <dbReference type="EMBL" id="CAD0003705.1"/>
    </source>
</evidence>
<keyword evidence="5" id="KW-1185">Reference proteome</keyword>
<comment type="pathway">
    <text evidence="1">Cofactor biosynthesis; molybdopterin biosynthesis.</text>
</comment>
<gene>
    <name evidence="4" type="ORF">FLACHUCJ7_01572</name>
</gene>
<protein>
    <recommendedName>
        <fullName evidence="3">MoaB/Mog domain-containing protein</fullName>
    </recommendedName>
</protein>
<dbReference type="Proteomes" id="UP000556700">
    <property type="component" value="Unassembled WGS sequence"/>
</dbReference>
<dbReference type="AlphaFoldDB" id="A0A6V6YW79"/>
<evidence type="ECO:0000256" key="1">
    <source>
        <dbReference type="ARBA" id="ARBA00005046"/>
    </source>
</evidence>
<dbReference type="PANTHER" id="PTHR43764:SF1">
    <property type="entry name" value="MOLYBDOPTERIN MOLYBDOTRANSFERASE"/>
    <property type="match status" value="1"/>
</dbReference>
<reference evidence="4 5" key="1">
    <citation type="submission" date="2020-06" db="EMBL/GenBank/DDBJ databases">
        <authorList>
            <person name="Criscuolo A."/>
        </authorList>
    </citation>
    <scope>NUCLEOTIDE SEQUENCE [LARGE SCALE GENOMIC DNA]</scope>
    <source>
        <strain evidence="5">CIP 110025</strain>
    </source>
</reference>
<evidence type="ECO:0000259" key="3">
    <source>
        <dbReference type="Pfam" id="PF00994"/>
    </source>
</evidence>
<comment type="caution">
    <text evidence="4">The sequence shown here is derived from an EMBL/GenBank/DDBJ whole genome shotgun (WGS) entry which is preliminary data.</text>
</comment>
<dbReference type="PANTHER" id="PTHR43764">
    <property type="entry name" value="MOLYBDENUM COFACTOR BIOSYNTHESIS"/>
    <property type="match status" value="1"/>
</dbReference>
<keyword evidence="2" id="KW-0501">Molybdenum cofactor biosynthesis</keyword>
<name>A0A6V6YW79_9FLAO</name>
<sequence length="180" mass="20604">MIFSFSFFYSIGSLLIKILFSEKEYLVALLQTVEKSVFIELANNQEKSKCQLVFIGKELEMKTIERILKPAILKIDKTKMKKIKIRILTVSDPASKDVYEDLSGEEIRKVVDNYTFDNCDFRYCLVPDEGDLILEKLIVLSDDENYSLIFTTGVKGPALRDIRPEATEKACQKMLSVLAN</sequence>
<dbReference type="Gene3D" id="3.40.980.10">
    <property type="entry name" value="MoaB/Mog-like domain"/>
    <property type="match status" value="1"/>
</dbReference>
<organism evidence="4 5">
    <name type="scientific">Flavobacterium chungangense</name>
    <dbReference type="NCBI Taxonomy" id="554283"/>
    <lineage>
        <taxon>Bacteria</taxon>
        <taxon>Pseudomonadati</taxon>
        <taxon>Bacteroidota</taxon>
        <taxon>Flavobacteriia</taxon>
        <taxon>Flavobacteriales</taxon>
        <taxon>Flavobacteriaceae</taxon>
        <taxon>Flavobacterium</taxon>
    </lineage>
</organism>
<dbReference type="SUPFAM" id="SSF53218">
    <property type="entry name" value="Molybdenum cofactor biosynthesis proteins"/>
    <property type="match status" value="1"/>
</dbReference>
<dbReference type="EMBL" id="CAIJDO010000114">
    <property type="protein sequence ID" value="CAD0003705.1"/>
    <property type="molecule type" value="Genomic_DNA"/>
</dbReference>
<dbReference type="InterPro" id="IPR036425">
    <property type="entry name" value="MoaB/Mog-like_dom_sf"/>
</dbReference>